<comment type="caution">
    <text evidence="3">The sequence shown here is derived from an EMBL/GenBank/DDBJ whole genome shotgun (WGS) entry which is preliminary data.</text>
</comment>
<dbReference type="SUPFAM" id="SSF53756">
    <property type="entry name" value="UDP-Glycosyltransferase/glycogen phosphorylase"/>
    <property type="match status" value="1"/>
</dbReference>
<name>A0ABT3WEX4_9PROT</name>
<dbReference type="Pfam" id="PF00534">
    <property type="entry name" value="Glycos_transf_1"/>
    <property type="match status" value="1"/>
</dbReference>
<feature type="domain" description="Glycosyl transferase family 1" evidence="2">
    <location>
        <begin position="224"/>
        <end position="349"/>
    </location>
</feature>
<evidence type="ECO:0000256" key="1">
    <source>
        <dbReference type="ARBA" id="ARBA00022679"/>
    </source>
</evidence>
<protein>
    <submittedName>
        <fullName evidence="3">Glycosyltransferase family 4 protein</fullName>
    </submittedName>
</protein>
<accession>A0ABT3WEX4</accession>
<dbReference type="EMBL" id="JANIDY010000001">
    <property type="protein sequence ID" value="MCX5617634.1"/>
    <property type="molecule type" value="Genomic_DNA"/>
</dbReference>
<sequence length="412" mass="47059">MNASHPLSYILDISRLLSRAGQRVPTGIDRVELAYARYLIKYHSEQTYFTARSLSGKMGALPKKTVHFFINSLVRKWNFGNDDGLKKSIKSARYLNAYLFLSRPLSSIPRPSIYLLLSHHHLMKIKSIQNILNQTGAFFVPMVHDLIPIEYPEYARPRESARHKMRMETVIKLANAVIVPTNPVGDTLKRLYIASGQATPPIWTIPHGVHEQAMKRFYYAVSSKANKPYFVYISTIEPRKNHLLLLHLWRKMIKQYGKENVPELFLIGKRGWENENILDLLDRCPTLQGSVVEASNFSDKKVTSLLTGSNGLLFPSFAEGYGLPLIEAMSLSVPSICSDIPELREVGGDIPLYLDPLNTPDWEKAIIDFSQKGALWQKQKILLENWSPLSWEKSITRSLQNCVELTYKNKLF</sequence>
<gene>
    <name evidence="3" type="ORF">NQF86_02965</name>
</gene>
<dbReference type="CDD" id="cd03809">
    <property type="entry name" value="GT4_MtfB-like"/>
    <property type="match status" value="1"/>
</dbReference>
<evidence type="ECO:0000313" key="3">
    <source>
        <dbReference type="EMBL" id="MCX5617634.1"/>
    </source>
</evidence>
<evidence type="ECO:0000259" key="2">
    <source>
        <dbReference type="Pfam" id="PF00534"/>
    </source>
</evidence>
<dbReference type="RefSeq" id="WP_266116108.1">
    <property type="nucleotide sequence ID" value="NZ_JANIDY010000001.1"/>
</dbReference>
<reference evidence="3" key="1">
    <citation type="submission" date="2022-07" db="EMBL/GenBank/DDBJ databases">
        <title>Bombella genomes.</title>
        <authorList>
            <person name="Harer L."/>
            <person name="Styblova S."/>
            <person name="Ehrmann M."/>
        </authorList>
    </citation>
    <scope>NUCLEOTIDE SEQUENCE</scope>
    <source>
        <strain evidence="3">TMW 2.2543</strain>
    </source>
</reference>
<dbReference type="Proteomes" id="UP001165576">
    <property type="component" value="Unassembled WGS sequence"/>
</dbReference>
<keyword evidence="4" id="KW-1185">Reference proteome</keyword>
<dbReference type="PANTHER" id="PTHR46401">
    <property type="entry name" value="GLYCOSYLTRANSFERASE WBBK-RELATED"/>
    <property type="match status" value="1"/>
</dbReference>
<proteinExistence type="predicted"/>
<dbReference type="Gene3D" id="3.40.50.2000">
    <property type="entry name" value="Glycogen Phosphorylase B"/>
    <property type="match status" value="1"/>
</dbReference>
<keyword evidence="1" id="KW-0808">Transferase</keyword>
<dbReference type="PANTHER" id="PTHR46401:SF2">
    <property type="entry name" value="GLYCOSYLTRANSFERASE WBBK-RELATED"/>
    <property type="match status" value="1"/>
</dbReference>
<dbReference type="InterPro" id="IPR001296">
    <property type="entry name" value="Glyco_trans_1"/>
</dbReference>
<organism evidence="3 4">
    <name type="scientific">Bombella pluederhausensis</name>
    <dbReference type="NCBI Taxonomy" id="2967336"/>
    <lineage>
        <taxon>Bacteria</taxon>
        <taxon>Pseudomonadati</taxon>
        <taxon>Pseudomonadota</taxon>
        <taxon>Alphaproteobacteria</taxon>
        <taxon>Acetobacterales</taxon>
        <taxon>Acetobacteraceae</taxon>
        <taxon>Bombella</taxon>
    </lineage>
</organism>
<evidence type="ECO:0000313" key="4">
    <source>
        <dbReference type="Proteomes" id="UP001165576"/>
    </source>
</evidence>